<gene>
    <name evidence="2" type="ORF">B4U79_08216</name>
</gene>
<organism evidence="2 3">
    <name type="scientific">Dinothrombium tinctorium</name>
    <dbReference type="NCBI Taxonomy" id="1965070"/>
    <lineage>
        <taxon>Eukaryota</taxon>
        <taxon>Metazoa</taxon>
        <taxon>Ecdysozoa</taxon>
        <taxon>Arthropoda</taxon>
        <taxon>Chelicerata</taxon>
        <taxon>Arachnida</taxon>
        <taxon>Acari</taxon>
        <taxon>Acariformes</taxon>
        <taxon>Trombidiformes</taxon>
        <taxon>Prostigmata</taxon>
        <taxon>Anystina</taxon>
        <taxon>Parasitengona</taxon>
        <taxon>Trombidioidea</taxon>
        <taxon>Trombidiidae</taxon>
        <taxon>Dinothrombium</taxon>
    </lineage>
</organism>
<dbReference type="STRING" id="1965070.A0A3S3S9B8"/>
<reference evidence="2 3" key="1">
    <citation type="journal article" date="2018" name="Gigascience">
        <title>Genomes of trombidid mites reveal novel predicted allergens and laterally-transferred genes associated with secondary metabolism.</title>
        <authorList>
            <person name="Dong X."/>
            <person name="Chaisiri K."/>
            <person name="Xia D."/>
            <person name="Armstrong S.D."/>
            <person name="Fang Y."/>
            <person name="Donnelly M.J."/>
            <person name="Kadowaki T."/>
            <person name="McGarry J.W."/>
            <person name="Darby A.C."/>
            <person name="Makepeace B.L."/>
        </authorList>
    </citation>
    <scope>NUCLEOTIDE SEQUENCE [LARGE SCALE GENOMIC DNA]</scope>
    <source>
        <strain evidence="2">UoL-WK</strain>
    </source>
</reference>
<comment type="caution">
    <text evidence="2">The sequence shown here is derived from an EMBL/GenBank/DDBJ whole genome shotgun (WGS) entry which is preliminary data.</text>
</comment>
<keyword evidence="1" id="KW-0812">Transmembrane</keyword>
<proteinExistence type="predicted"/>
<feature type="transmembrane region" description="Helical" evidence="1">
    <location>
        <begin position="60"/>
        <end position="79"/>
    </location>
</feature>
<protein>
    <submittedName>
        <fullName evidence="2">Uncharacterized protein</fullName>
    </submittedName>
</protein>
<dbReference type="EMBL" id="NCKU01001897">
    <property type="protein sequence ID" value="RWS10974.1"/>
    <property type="molecule type" value="Genomic_DNA"/>
</dbReference>
<keyword evidence="1" id="KW-1133">Transmembrane helix</keyword>
<sequence length="80" mass="8836">MLFISLNAASVYSSTTAAYNDIYALSIGPISENLKTEIMLFLMRLGQNDIGFTAWDLLTITPNILTTLLTAILTYLLAFK</sequence>
<dbReference type="AlphaFoldDB" id="A0A3S3S9B8"/>
<evidence type="ECO:0000313" key="3">
    <source>
        <dbReference type="Proteomes" id="UP000285301"/>
    </source>
</evidence>
<evidence type="ECO:0000313" key="2">
    <source>
        <dbReference type="EMBL" id="RWS10974.1"/>
    </source>
</evidence>
<accession>A0A3S3S9B8</accession>
<name>A0A3S3S9B8_9ACAR</name>
<keyword evidence="1" id="KW-0472">Membrane</keyword>
<dbReference type="Proteomes" id="UP000285301">
    <property type="component" value="Unassembled WGS sequence"/>
</dbReference>
<keyword evidence="3" id="KW-1185">Reference proteome</keyword>
<evidence type="ECO:0000256" key="1">
    <source>
        <dbReference type="SAM" id="Phobius"/>
    </source>
</evidence>